<dbReference type="SUPFAM" id="SSF48452">
    <property type="entry name" value="TPR-like"/>
    <property type="match status" value="1"/>
</dbReference>
<dbReference type="Gene3D" id="1.10.510.10">
    <property type="entry name" value="Transferase(Phosphotransferase) domain 1"/>
    <property type="match status" value="1"/>
</dbReference>
<evidence type="ECO:0000256" key="1">
    <source>
        <dbReference type="ARBA" id="ARBA00012513"/>
    </source>
</evidence>
<keyword evidence="4 10" id="KW-0547">Nucleotide-binding</keyword>
<dbReference type="InterPro" id="IPR008271">
    <property type="entry name" value="Ser/Thr_kinase_AS"/>
</dbReference>
<evidence type="ECO:0000256" key="9">
    <source>
        <dbReference type="PROSITE-ProRule" id="PRU00339"/>
    </source>
</evidence>
<dbReference type="InterPro" id="IPR019734">
    <property type="entry name" value="TPR_rpt"/>
</dbReference>
<gene>
    <name evidence="12" type="ORF">EPA93_28975</name>
</gene>
<dbReference type="PROSITE" id="PS00107">
    <property type="entry name" value="PROTEIN_KINASE_ATP"/>
    <property type="match status" value="1"/>
</dbReference>
<keyword evidence="3" id="KW-0808">Transferase</keyword>
<evidence type="ECO:0000313" key="12">
    <source>
        <dbReference type="EMBL" id="QBD79795.1"/>
    </source>
</evidence>
<protein>
    <recommendedName>
        <fullName evidence="1">non-specific serine/threonine protein kinase</fullName>
        <ecNumber evidence="1">2.7.11.1</ecNumber>
    </recommendedName>
</protein>
<dbReference type="PROSITE" id="PS50011">
    <property type="entry name" value="PROTEIN_KINASE_DOM"/>
    <property type="match status" value="1"/>
</dbReference>
<dbReference type="InterPro" id="IPR017441">
    <property type="entry name" value="Protein_kinase_ATP_BS"/>
</dbReference>
<keyword evidence="5" id="KW-0418">Kinase</keyword>
<organism evidence="12 13">
    <name type="scientific">Ktedonosporobacter rubrisoli</name>
    <dbReference type="NCBI Taxonomy" id="2509675"/>
    <lineage>
        <taxon>Bacteria</taxon>
        <taxon>Bacillati</taxon>
        <taxon>Chloroflexota</taxon>
        <taxon>Ktedonobacteria</taxon>
        <taxon>Ktedonobacterales</taxon>
        <taxon>Ktedonosporobacteraceae</taxon>
        <taxon>Ktedonosporobacter</taxon>
    </lineage>
</organism>
<comment type="catalytic activity">
    <reaction evidence="7">
        <text>L-threonyl-[protein] + ATP = O-phospho-L-threonyl-[protein] + ADP + H(+)</text>
        <dbReference type="Rhea" id="RHEA:46608"/>
        <dbReference type="Rhea" id="RHEA-COMP:11060"/>
        <dbReference type="Rhea" id="RHEA-COMP:11605"/>
        <dbReference type="ChEBI" id="CHEBI:15378"/>
        <dbReference type="ChEBI" id="CHEBI:30013"/>
        <dbReference type="ChEBI" id="CHEBI:30616"/>
        <dbReference type="ChEBI" id="CHEBI:61977"/>
        <dbReference type="ChEBI" id="CHEBI:456216"/>
        <dbReference type="EC" id="2.7.11.1"/>
    </reaction>
</comment>
<evidence type="ECO:0000256" key="2">
    <source>
        <dbReference type="ARBA" id="ARBA00022527"/>
    </source>
</evidence>
<dbReference type="SUPFAM" id="SSF56112">
    <property type="entry name" value="Protein kinase-like (PK-like)"/>
    <property type="match status" value="1"/>
</dbReference>
<dbReference type="GO" id="GO:0005524">
    <property type="term" value="F:ATP binding"/>
    <property type="evidence" value="ECO:0007669"/>
    <property type="project" value="UniProtKB-UniRule"/>
</dbReference>
<evidence type="ECO:0000256" key="7">
    <source>
        <dbReference type="ARBA" id="ARBA00047899"/>
    </source>
</evidence>
<proteinExistence type="predicted"/>
<dbReference type="PANTHER" id="PTHR24363:SF0">
    <property type="entry name" value="SERINE_THREONINE KINASE LIKE DOMAIN CONTAINING 1"/>
    <property type="match status" value="1"/>
</dbReference>
<dbReference type="Pfam" id="PF12773">
    <property type="entry name" value="DZR"/>
    <property type="match status" value="1"/>
</dbReference>
<evidence type="ECO:0000313" key="13">
    <source>
        <dbReference type="Proteomes" id="UP000290365"/>
    </source>
</evidence>
<dbReference type="InterPro" id="IPR011009">
    <property type="entry name" value="Kinase-like_dom_sf"/>
</dbReference>
<evidence type="ECO:0000256" key="8">
    <source>
        <dbReference type="ARBA" id="ARBA00048679"/>
    </source>
</evidence>
<dbReference type="KEGG" id="kbs:EPA93_28975"/>
<dbReference type="RefSeq" id="WP_129890861.1">
    <property type="nucleotide sequence ID" value="NZ_CP035758.1"/>
</dbReference>
<comment type="catalytic activity">
    <reaction evidence="8">
        <text>L-seryl-[protein] + ATP = O-phospho-L-seryl-[protein] + ADP + H(+)</text>
        <dbReference type="Rhea" id="RHEA:17989"/>
        <dbReference type="Rhea" id="RHEA-COMP:9863"/>
        <dbReference type="Rhea" id="RHEA-COMP:11604"/>
        <dbReference type="ChEBI" id="CHEBI:15378"/>
        <dbReference type="ChEBI" id="CHEBI:29999"/>
        <dbReference type="ChEBI" id="CHEBI:30616"/>
        <dbReference type="ChEBI" id="CHEBI:83421"/>
        <dbReference type="ChEBI" id="CHEBI:456216"/>
        <dbReference type="EC" id="2.7.11.1"/>
    </reaction>
</comment>
<keyword evidence="6 10" id="KW-0067">ATP-binding</keyword>
<feature type="binding site" evidence="10">
    <location>
        <position position="168"/>
    </location>
    <ligand>
        <name>ATP</name>
        <dbReference type="ChEBI" id="CHEBI:30616"/>
    </ligand>
</feature>
<dbReference type="PANTHER" id="PTHR24363">
    <property type="entry name" value="SERINE/THREONINE PROTEIN KINASE"/>
    <property type="match status" value="1"/>
</dbReference>
<feature type="repeat" description="TPR" evidence="9">
    <location>
        <begin position="428"/>
        <end position="461"/>
    </location>
</feature>
<sequence length="499" mass="55231">MATSTCPYCHQSVKAIDEICENCGIVLTSPIFISSQTTTPTSTQATCPHCREPIKASEEICENCGMVLQPAGALSTTDLPTAVMQEQCPRCQEPRRPNKKFCARCGYRFGEADVGSTQAQPVVQNRTAPLLGRVLNSRYKVNQTIGEGGMGSVYLAEDLILKRQVVIKALLSDDDPDLVAQSVKEREFLAAIKHSNIVSIYDFITENKRGYIVMEHVHGKTLEQIMEEQGKPFEAADAIRYILGILPAFSYLAKLQLVYCDFKPQNVMLEKLKDGTQIVKLIDLGTVIKYERRPRDVYGTHGFYALEAVRAPSPETDLYTICRTLAYLVSAMDLADPVFGMPPSEHYKAFRDYPALYRLLCKGTHTQPARRFHSAEDLADQLAGVLRQIEGGTASVPINSHLFVSSVLTTTGKLGLRGEAALDEKDKAIVPLRSGDQALRSGNLQRALELYQKALTVNSKSIDALARCAEVLVEQEDYINALTMITRLQQLVPGHWKVA</sequence>
<dbReference type="Proteomes" id="UP000290365">
    <property type="component" value="Chromosome"/>
</dbReference>
<keyword evidence="9" id="KW-0802">TPR repeat</keyword>
<dbReference type="CDD" id="cd14014">
    <property type="entry name" value="STKc_PknB_like"/>
    <property type="match status" value="1"/>
</dbReference>
<evidence type="ECO:0000256" key="6">
    <source>
        <dbReference type="ARBA" id="ARBA00022840"/>
    </source>
</evidence>
<dbReference type="AlphaFoldDB" id="A0A4P6JWF5"/>
<keyword evidence="13" id="KW-1185">Reference proteome</keyword>
<evidence type="ECO:0000256" key="4">
    <source>
        <dbReference type="ARBA" id="ARBA00022741"/>
    </source>
</evidence>
<evidence type="ECO:0000256" key="5">
    <source>
        <dbReference type="ARBA" id="ARBA00022777"/>
    </source>
</evidence>
<dbReference type="InterPro" id="IPR011990">
    <property type="entry name" value="TPR-like_helical_dom_sf"/>
</dbReference>
<feature type="domain" description="Protein kinase" evidence="11">
    <location>
        <begin position="139"/>
        <end position="404"/>
    </location>
</feature>
<dbReference type="GO" id="GO:0004674">
    <property type="term" value="F:protein serine/threonine kinase activity"/>
    <property type="evidence" value="ECO:0007669"/>
    <property type="project" value="UniProtKB-KW"/>
</dbReference>
<accession>A0A4P6JWF5</accession>
<name>A0A4P6JWF5_KTERU</name>
<dbReference type="EMBL" id="CP035758">
    <property type="protein sequence ID" value="QBD79795.1"/>
    <property type="molecule type" value="Genomic_DNA"/>
</dbReference>
<dbReference type="PROSITE" id="PS00108">
    <property type="entry name" value="PROTEIN_KINASE_ST"/>
    <property type="match status" value="1"/>
</dbReference>
<dbReference type="Gene3D" id="3.30.200.20">
    <property type="entry name" value="Phosphorylase Kinase, domain 1"/>
    <property type="match status" value="1"/>
</dbReference>
<keyword evidence="2" id="KW-0723">Serine/threonine-protein kinase</keyword>
<dbReference type="Pfam" id="PF00069">
    <property type="entry name" value="Pkinase"/>
    <property type="match status" value="1"/>
</dbReference>
<dbReference type="PROSITE" id="PS50005">
    <property type="entry name" value="TPR"/>
    <property type="match status" value="1"/>
</dbReference>
<dbReference type="OrthoDB" id="137117at2"/>
<evidence type="ECO:0000256" key="10">
    <source>
        <dbReference type="PROSITE-ProRule" id="PRU10141"/>
    </source>
</evidence>
<dbReference type="InterPro" id="IPR000719">
    <property type="entry name" value="Prot_kinase_dom"/>
</dbReference>
<dbReference type="InterPro" id="IPR025874">
    <property type="entry name" value="DZR"/>
</dbReference>
<dbReference type="EC" id="2.7.11.1" evidence="1"/>
<evidence type="ECO:0000256" key="3">
    <source>
        <dbReference type="ARBA" id="ARBA00022679"/>
    </source>
</evidence>
<reference evidence="12 13" key="1">
    <citation type="submission" date="2019-01" db="EMBL/GenBank/DDBJ databases">
        <title>Ktedonosporobacter rubrisoli SCAWS-G2.</title>
        <authorList>
            <person name="Huang Y."/>
            <person name="Yan B."/>
        </authorList>
    </citation>
    <scope>NUCLEOTIDE SEQUENCE [LARGE SCALE GENOMIC DNA]</scope>
    <source>
        <strain evidence="12 13">SCAWS-G2</strain>
    </source>
</reference>
<dbReference type="Gene3D" id="1.25.40.10">
    <property type="entry name" value="Tetratricopeptide repeat domain"/>
    <property type="match status" value="1"/>
</dbReference>
<evidence type="ECO:0000259" key="11">
    <source>
        <dbReference type="PROSITE" id="PS50011"/>
    </source>
</evidence>